<dbReference type="Proteomes" id="UP000636709">
    <property type="component" value="Unassembled WGS sequence"/>
</dbReference>
<feature type="region of interest" description="Disordered" evidence="1">
    <location>
        <begin position="1"/>
        <end position="95"/>
    </location>
</feature>
<dbReference type="EMBL" id="JACEFO010002208">
    <property type="protein sequence ID" value="KAF8673451.1"/>
    <property type="molecule type" value="Genomic_DNA"/>
</dbReference>
<feature type="compositionally biased region" description="Acidic residues" evidence="1">
    <location>
        <begin position="82"/>
        <end position="95"/>
    </location>
</feature>
<evidence type="ECO:0000313" key="2">
    <source>
        <dbReference type="EMBL" id="KAF8673451.1"/>
    </source>
</evidence>
<name>A0A835ASD9_9POAL</name>
<keyword evidence="3" id="KW-1185">Reference proteome</keyword>
<feature type="compositionally biased region" description="Gly residues" evidence="1">
    <location>
        <begin position="9"/>
        <end position="62"/>
    </location>
</feature>
<organism evidence="2 3">
    <name type="scientific">Digitaria exilis</name>
    <dbReference type="NCBI Taxonomy" id="1010633"/>
    <lineage>
        <taxon>Eukaryota</taxon>
        <taxon>Viridiplantae</taxon>
        <taxon>Streptophyta</taxon>
        <taxon>Embryophyta</taxon>
        <taxon>Tracheophyta</taxon>
        <taxon>Spermatophyta</taxon>
        <taxon>Magnoliopsida</taxon>
        <taxon>Liliopsida</taxon>
        <taxon>Poales</taxon>
        <taxon>Poaceae</taxon>
        <taxon>PACMAD clade</taxon>
        <taxon>Panicoideae</taxon>
        <taxon>Panicodae</taxon>
        <taxon>Paniceae</taxon>
        <taxon>Anthephorinae</taxon>
        <taxon>Digitaria</taxon>
    </lineage>
</organism>
<gene>
    <name evidence="2" type="ORF">HU200_049018</name>
</gene>
<protein>
    <submittedName>
        <fullName evidence="2">Uncharacterized protein</fullName>
    </submittedName>
</protein>
<proteinExistence type="predicted"/>
<dbReference type="AlphaFoldDB" id="A0A835ASD9"/>
<comment type="caution">
    <text evidence="2">The sequence shown here is derived from an EMBL/GenBank/DDBJ whole genome shotgun (WGS) entry which is preliminary data.</text>
</comment>
<reference evidence="2" key="1">
    <citation type="submission" date="2020-07" db="EMBL/GenBank/DDBJ databases">
        <title>Genome sequence and genetic diversity analysis of an under-domesticated orphan crop, white fonio (Digitaria exilis).</title>
        <authorList>
            <person name="Bennetzen J.L."/>
            <person name="Chen S."/>
            <person name="Ma X."/>
            <person name="Wang X."/>
            <person name="Yssel A.E.J."/>
            <person name="Chaluvadi S.R."/>
            <person name="Johnson M."/>
            <person name="Gangashetty P."/>
            <person name="Hamidou F."/>
            <person name="Sanogo M.D."/>
            <person name="Zwaenepoel A."/>
            <person name="Wallace J."/>
            <person name="Van De Peer Y."/>
            <person name="Van Deynze A."/>
        </authorList>
    </citation>
    <scope>NUCLEOTIDE SEQUENCE</scope>
    <source>
        <tissue evidence="2">Leaves</tissue>
    </source>
</reference>
<evidence type="ECO:0000313" key="3">
    <source>
        <dbReference type="Proteomes" id="UP000636709"/>
    </source>
</evidence>
<sequence length="180" mass="17984">MSSSQGSGELSGGGSCGGVSGGGGDAGAVSGGGGAGGAVSGGGGAAGAVSGGGAVSVGGSGGVSRRVSGGIFDGDSGADNGSDTDLDDVSEEIDPSEVYTLDDFLAEDEIMESFQRKIGDKLKAKIEGDSSEPPRRRQHINECEHPEENPLLRQMYQHARGILLQVPARNPRQPCPAQRL</sequence>
<feature type="region of interest" description="Disordered" evidence="1">
    <location>
        <begin position="122"/>
        <end position="147"/>
    </location>
</feature>
<evidence type="ECO:0000256" key="1">
    <source>
        <dbReference type="SAM" id="MobiDB-lite"/>
    </source>
</evidence>
<accession>A0A835ASD9</accession>